<dbReference type="GeneTree" id="ENSGT00940000157503"/>
<keyword evidence="8" id="KW-0175">Coiled coil</keyword>
<dbReference type="PROSITE" id="PS50888">
    <property type="entry name" value="BHLH"/>
    <property type="match status" value="1"/>
</dbReference>
<feature type="region of interest" description="Disordered" evidence="9">
    <location>
        <begin position="220"/>
        <end position="244"/>
    </location>
</feature>
<feature type="compositionally biased region" description="Basic and acidic residues" evidence="9">
    <location>
        <begin position="33"/>
        <end position="53"/>
    </location>
</feature>
<dbReference type="Proteomes" id="UP000694546">
    <property type="component" value="Chromosome 15"/>
</dbReference>
<comment type="subcellular location">
    <subcellularLocation>
        <location evidence="1">Nucleus</location>
    </subcellularLocation>
</comment>
<keyword evidence="5" id="KW-0010">Activator</keyword>
<dbReference type="GO" id="GO:0000978">
    <property type="term" value="F:RNA polymerase II cis-regulatory region sequence-specific DNA binding"/>
    <property type="evidence" value="ECO:0007669"/>
    <property type="project" value="TreeGrafter"/>
</dbReference>
<dbReference type="SMART" id="SM00353">
    <property type="entry name" value="HLH"/>
    <property type="match status" value="1"/>
</dbReference>
<dbReference type="Pfam" id="PF00010">
    <property type="entry name" value="HLH"/>
    <property type="match status" value="1"/>
</dbReference>
<accession>A0A8C5CVR6</accession>
<reference evidence="11" key="2">
    <citation type="submission" date="2025-09" db="UniProtKB">
        <authorList>
            <consortium name="Ensembl"/>
        </authorList>
    </citation>
    <scope>IDENTIFICATION</scope>
</reference>
<evidence type="ECO:0000256" key="8">
    <source>
        <dbReference type="SAM" id="Coils"/>
    </source>
</evidence>
<dbReference type="SUPFAM" id="SSF47459">
    <property type="entry name" value="HLH, helix-loop-helix DNA-binding domain"/>
    <property type="match status" value="1"/>
</dbReference>
<dbReference type="Ensembl" id="ENSGMOT00000048364.1">
    <property type="protein sequence ID" value="ENSGMOP00000067993.1"/>
    <property type="gene ID" value="ENSGMOG00000018025.2"/>
</dbReference>
<evidence type="ECO:0000256" key="1">
    <source>
        <dbReference type="ARBA" id="ARBA00004123"/>
    </source>
</evidence>
<keyword evidence="6" id="KW-0804">Transcription</keyword>
<keyword evidence="3" id="KW-0805">Transcription regulation</keyword>
<feature type="domain" description="BHLH" evidence="10">
    <location>
        <begin position="51"/>
        <end position="104"/>
    </location>
</feature>
<dbReference type="GO" id="GO:0000981">
    <property type="term" value="F:DNA-binding transcription factor activity, RNA polymerase II-specific"/>
    <property type="evidence" value="ECO:0007669"/>
    <property type="project" value="TreeGrafter"/>
</dbReference>
<sequence>MISSLQLLDVYSSAGSDDPSITTSKSSLGNLESAKREPQEVETKVLAKERQKKDNHNLIERRRRFNINDRIQELGAMIPRSADQELRWNKGTILKASVDYIRRLQKEQQRARDLEVRQRTLENSNRTLELRVQELELRAGSLSSLSSCSSISSLHPTFASSAPAMAAMLNPPLVSMVSTPPDQEPLSFAEMEDPRGAPPVFSLDLLGLGVLEDLLMEAGGAAPLPHGASRDHGRRSRFSMEQQD</sequence>
<comment type="similarity">
    <text evidence="2">Belongs to the MiT/TFE family.</text>
</comment>
<dbReference type="GO" id="GO:0005634">
    <property type="term" value="C:nucleus"/>
    <property type="evidence" value="ECO:0007669"/>
    <property type="project" value="UniProtKB-SubCell"/>
</dbReference>
<dbReference type="InterPro" id="IPR036638">
    <property type="entry name" value="HLH_DNA-bd_sf"/>
</dbReference>
<feature type="region of interest" description="Disordered" evidence="9">
    <location>
        <begin position="12"/>
        <end position="53"/>
    </location>
</feature>
<dbReference type="PANTHER" id="PTHR45776">
    <property type="entry name" value="MIP04163P"/>
    <property type="match status" value="1"/>
</dbReference>
<organism evidence="11 12">
    <name type="scientific">Gadus morhua</name>
    <name type="common">Atlantic cod</name>
    <dbReference type="NCBI Taxonomy" id="8049"/>
    <lineage>
        <taxon>Eukaryota</taxon>
        <taxon>Metazoa</taxon>
        <taxon>Chordata</taxon>
        <taxon>Craniata</taxon>
        <taxon>Vertebrata</taxon>
        <taxon>Euteleostomi</taxon>
        <taxon>Actinopterygii</taxon>
        <taxon>Neopterygii</taxon>
        <taxon>Teleostei</taxon>
        <taxon>Neoteleostei</taxon>
        <taxon>Acanthomorphata</taxon>
        <taxon>Zeiogadaria</taxon>
        <taxon>Gadariae</taxon>
        <taxon>Gadiformes</taxon>
        <taxon>Gadoidei</taxon>
        <taxon>Gadidae</taxon>
        <taxon>Gadus</taxon>
    </lineage>
</organism>
<protein>
    <recommendedName>
        <fullName evidence="10">BHLH domain-containing protein</fullName>
    </recommendedName>
</protein>
<evidence type="ECO:0000256" key="2">
    <source>
        <dbReference type="ARBA" id="ARBA00008289"/>
    </source>
</evidence>
<reference evidence="11" key="1">
    <citation type="submission" date="2025-08" db="UniProtKB">
        <authorList>
            <consortium name="Ensembl"/>
        </authorList>
    </citation>
    <scope>IDENTIFICATION</scope>
</reference>
<evidence type="ECO:0000256" key="6">
    <source>
        <dbReference type="ARBA" id="ARBA00023163"/>
    </source>
</evidence>
<dbReference type="Gene3D" id="4.10.280.10">
    <property type="entry name" value="Helix-loop-helix DNA-binding domain"/>
    <property type="match status" value="1"/>
</dbReference>
<evidence type="ECO:0000313" key="12">
    <source>
        <dbReference type="Proteomes" id="UP000694546"/>
    </source>
</evidence>
<feature type="compositionally biased region" description="Polar residues" evidence="9">
    <location>
        <begin position="13"/>
        <end position="30"/>
    </location>
</feature>
<keyword evidence="4" id="KW-0238">DNA-binding</keyword>
<evidence type="ECO:0000259" key="10">
    <source>
        <dbReference type="PROSITE" id="PS50888"/>
    </source>
</evidence>
<keyword evidence="12" id="KW-1185">Reference proteome</keyword>
<evidence type="ECO:0000256" key="9">
    <source>
        <dbReference type="SAM" id="MobiDB-lite"/>
    </source>
</evidence>
<dbReference type="FunFam" id="4.10.280.10:FF:000003">
    <property type="entry name" value="microphthalmia-associated transcription factor isoform X1"/>
    <property type="match status" value="1"/>
</dbReference>
<proteinExistence type="inferred from homology"/>
<dbReference type="AlphaFoldDB" id="A0A8C5CVR6"/>
<evidence type="ECO:0000256" key="5">
    <source>
        <dbReference type="ARBA" id="ARBA00023159"/>
    </source>
</evidence>
<evidence type="ECO:0000256" key="7">
    <source>
        <dbReference type="ARBA" id="ARBA00023242"/>
    </source>
</evidence>
<feature type="coiled-coil region" evidence="8">
    <location>
        <begin position="104"/>
        <end position="138"/>
    </location>
</feature>
<evidence type="ECO:0000256" key="4">
    <source>
        <dbReference type="ARBA" id="ARBA00023125"/>
    </source>
</evidence>
<name>A0A8C5CVR6_GADMO</name>
<dbReference type="InterPro" id="IPR011598">
    <property type="entry name" value="bHLH_dom"/>
</dbReference>
<dbReference type="GO" id="GO:0046983">
    <property type="term" value="F:protein dimerization activity"/>
    <property type="evidence" value="ECO:0007669"/>
    <property type="project" value="InterPro"/>
</dbReference>
<dbReference type="PANTHER" id="PTHR45776:SF3">
    <property type="entry name" value="TRANSCRIPTION FACTOR E3"/>
    <property type="match status" value="1"/>
</dbReference>
<evidence type="ECO:0000313" key="11">
    <source>
        <dbReference type="Ensembl" id="ENSGMOP00000067993.1"/>
    </source>
</evidence>
<evidence type="ECO:0000256" key="3">
    <source>
        <dbReference type="ARBA" id="ARBA00023015"/>
    </source>
</evidence>
<keyword evidence="7" id="KW-0539">Nucleus</keyword>